<dbReference type="PROSITE" id="PS51352">
    <property type="entry name" value="THIOREDOXIN_2"/>
    <property type="match status" value="1"/>
</dbReference>
<dbReference type="SUPFAM" id="SSF52833">
    <property type="entry name" value="Thioredoxin-like"/>
    <property type="match status" value="1"/>
</dbReference>
<accession>A0A250F7T6</accession>
<dbReference type="PANTHER" id="PTHR42852:SF6">
    <property type="entry name" value="THIOL:DISULFIDE INTERCHANGE PROTEIN DSBE"/>
    <property type="match status" value="1"/>
</dbReference>
<dbReference type="GO" id="GO:0016491">
    <property type="term" value="F:oxidoreductase activity"/>
    <property type="evidence" value="ECO:0007669"/>
    <property type="project" value="InterPro"/>
</dbReference>
<dbReference type="EMBL" id="CP022384">
    <property type="protein sequence ID" value="ATA81189.1"/>
    <property type="molecule type" value="Genomic_DNA"/>
</dbReference>
<organism evidence="6 7">
    <name type="scientific">Capnocytophaga leadbetteri</name>
    <dbReference type="NCBI Taxonomy" id="327575"/>
    <lineage>
        <taxon>Bacteria</taxon>
        <taxon>Pseudomonadati</taxon>
        <taxon>Bacteroidota</taxon>
        <taxon>Flavobacteriia</taxon>
        <taxon>Flavobacteriales</taxon>
        <taxon>Flavobacteriaceae</taxon>
        <taxon>Capnocytophaga</taxon>
    </lineage>
</organism>
<keyword evidence="2" id="KW-0201">Cytochrome c-type biogenesis</keyword>
<dbReference type="InterPro" id="IPR036249">
    <property type="entry name" value="Thioredoxin-like_sf"/>
</dbReference>
<reference evidence="7" key="1">
    <citation type="submission" date="2017-06" db="EMBL/GenBank/DDBJ databases">
        <title>Capnocytophaga spp. assemblies.</title>
        <authorList>
            <person name="Gulvik C.A."/>
        </authorList>
    </citation>
    <scope>NUCLEOTIDE SEQUENCE [LARGE SCALE GENOMIC DNA]</scope>
    <source>
        <strain evidence="7">H6253</strain>
    </source>
</reference>
<feature type="domain" description="Thioredoxin" evidence="5">
    <location>
        <begin position="266"/>
        <end position="408"/>
    </location>
</feature>
<keyword evidence="4" id="KW-0676">Redox-active center</keyword>
<proteinExistence type="predicted"/>
<dbReference type="InterPro" id="IPR013740">
    <property type="entry name" value="Redoxin"/>
</dbReference>
<evidence type="ECO:0000313" key="7">
    <source>
        <dbReference type="Proteomes" id="UP000217276"/>
    </source>
</evidence>
<comment type="subcellular location">
    <subcellularLocation>
        <location evidence="1">Cell envelope</location>
    </subcellularLocation>
</comment>
<dbReference type="AlphaFoldDB" id="A0A250F7T6"/>
<evidence type="ECO:0000259" key="5">
    <source>
        <dbReference type="PROSITE" id="PS51352"/>
    </source>
</evidence>
<evidence type="ECO:0000313" key="6">
    <source>
        <dbReference type="EMBL" id="ATA81189.1"/>
    </source>
</evidence>
<dbReference type="CDD" id="cd02966">
    <property type="entry name" value="TlpA_like_family"/>
    <property type="match status" value="1"/>
</dbReference>
<keyword evidence="3" id="KW-1015">Disulfide bond</keyword>
<dbReference type="Proteomes" id="UP000217276">
    <property type="component" value="Chromosome"/>
</dbReference>
<dbReference type="KEGG" id="clk:CGC53_01910"/>
<dbReference type="InterPro" id="IPR013766">
    <property type="entry name" value="Thioredoxin_domain"/>
</dbReference>
<protein>
    <submittedName>
        <fullName evidence="6">Thiol-disulfide oxidoreductase</fullName>
    </submittedName>
</protein>
<dbReference type="Pfam" id="PF08534">
    <property type="entry name" value="Redoxin"/>
    <property type="match status" value="1"/>
</dbReference>
<dbReference type="Gene3D" id="3.40.30.10">
    <property type="entry name" value="Glutaredoxin"/>
    <property type="match status" value="1"/>
</dbReference>
<evidence type="ECO:0000256" key="4">
    <source>
        <dbReference type="ARBA" id="ARBA00023284"/>
    </source>
</evidence>
<keyword evidence="7" id="KW-1185">Reference proteome</keyword>
<sequence length="408" mass="46715">MFIFINELLFPIRRFLSAKIGIIAKIREHFKKYRTFVIILNHSVMKKIFAILVCALVSCSNPEEAIKAYQQQKDSIGLQSAEKQNQLLGQAPMAFKQSMQAIAQQYAEILKNLPADFAANEEKTNRYQQLAIVSEYLLNHRKYTEEEAPIINELEDLCAAVDLDNATDFNDYPEYQTLVHNIFKLRIYSYKVQYEFDDPWGKILADFKTIKSENIKQALAPLLIEGVSPTSAATTNEELIALIPQIIKNTELLQELNQRVNLVNKLKSGQPFPPFEGVVDINDKPISFEQLNLKGKMLFIDIWATYCPDCRKELPALETLQQTYKGKPITFVSISVDRDKEAWKTMVKEKKLSGIHLYASPETKELFKKLYDLRSIPRYMLVDKEGNIISINAPMPSKGTALESHINL</sequence>
<evidence type="ECO:0000256" key="3">
    <source>
        <dbReference type="ARBA" id="ARBA00023157"/>
    </source>
</evidence>
<gene>
    <name evidence="6" type="ORF">CGC53_01910</name>
</gene>
<name>A0A250F7T6_9FLAO</name>
<dbReference type="InterPro" id="IPR050553">
    <property type="entry name" value="Thioredoxin_ResA/DsbE_sf"/>
</dbReference>
<dbReference type="GO" id="GO:0030313">
    <property type="term" value="C:cell envelope"/>
    <property type="evidence" value="ECO:0007669"/>
    <property type="project" value="UniProtKB-SubCell"/>
</dbReference>
<evidence type="ECO:0000256" key="1">
    <source>
        <dbReference type="ARBA" id="ARBA00004196"/>
    </source>
</evidence>
<dbReference type="PANTHER" id="PTHR42852">
    <property type="entry name" value="THIOL:DISULFIDE INTERCHANGE PROTEIN DSBE"/>
    <property type="match status" value="1"/>
</dbReference>
<dbReference type="GO" id="GO:0017004">
    <property type="term" value="P:cytochrome complex assembly"/>
    <property type="evidence" value="ECO:0007669"/>
    <property type="project" value="UniProtKB-KW"/>
</dbReference>
<evidence type="ECO:0000256" key="2">
    <source>
        <dbReference type="ARBA" id="ARBA00022748"/>
    </source>
</evidence>